<dbReference type="EMBL" id="CAUYUJ010014199">
    <property type="protein sequence ID" value="CAK0838118.1"/>
    <property type="molecule type" value="Genomic_DNA"/>
</dbReference>
<gene>
    <name evidence="1" type="ORF">PCOR1329_LOCUS34143</name>
</gene>
<evidence type="ECO:0000313" key="2">
    <source>
        <dbReference type="Proteomes" id="UP001189429"/>
    </source>
</evidence>
<evidence type="ECO:0000313" key="1">
    <source>
        <dbReference type="EMBL" id="CAK0838118.1"/>
    </source>
</evidence>
<keyword evidence="2" id="KW-1185">Reference proteome</keyword>
<accession>A0ABN9T0M5</accession>
<sequence>MRSELPDGQVGCAALSPLVLERTDDRLRGLGPRSVDIAATLAGVPRESLAADHWQAVRHRFHGAVRAHLRRQDTLAMDMRLRRMLQLVRCSLPRRSPRVVACRFVNRVQTLRNLVPPGVRAVVLRTAWNWWCTARRVQKIDVPRNVCILGCGGAPQDSVEH</sequence>
<organism evidence="1 2">
    <name type="scientific">Prorocentrum cordatum</name>
    <dbReference type="NCBI Taxonomy" id="2364126"/>
    <lineage>
        <taxon>Eukaryota</taxon>
        <taxon>Sar</taxon>
        <taxon>Alveolata</taxon>
        <taxon>Dinophyceae</taxon>
        <taxon>Prorocentrales</taxon>
        <taxon>Prorocentraceae</taxon>
        <taxon>Prorocentrum</taxon>
    </lineage>
</organism>
<name>A0ABN9T0M5_9DINO</name>
<proteinExistence type="predicted"/>
<protein>
    <submittedName>
        <fullName evidence="1">Uncharacterized protein</fullName>
    </submittedName>
</protein>
<comment type="caution">
    <text evidence="1">The sequence shown here is derived from an EMBL/GenBank/DDBJ whole genome shotgun (WGS) entry which is preliminary data.</text>
</comment>
<reference evidence="1" key="1">
    <citation type="submission" date="2023-10" db="EMBL/GenBank/DDBJ databases">
        <authorList>
            <person name="Chen Y."/>
            <person name="Shah S."/>
            <person name="Dougan E. K."/>
            <person name="Thang M."/>
            <person name="Chan C."/>
        </authorList>
    </citation>
    <scope>NUCLEOTIDE SEQUENCE [LARGE SCALE GENOMIC DNA]</scope>
</reference>
<dbReference type="Proteomes" id="UP001189429">
    <property type="component" value="Unassembled WGS sequence"/>
</dbReference>